<name>A0A835UKP9_VANPL</name>
<reference evidence="2 3" key="1">
    <citation type="journal article" date="2020" name="Nat. Food">
        <title>A phased Vanilla planifolia genome enables genetic improvement of flavour and production.</title>
        <authorList>
            <person name="Hasing T."/>
            <person name="Tang H."/>
            <person name="Brym M."/>
            <person name="Khazi F."/>
            <person name="Huang T."/>
            <person name="Chambers A.H."/>
        </authorList>
    </citation>
    <scope>NUCLEOTIDE SEQUENCE [LARGE SCALE GENOMIC DNA]</scope>
    <source>
        <tissue evidence="2">Leaf</tissue>
    </source>
</reference>
<gene>
    <name evidence="2" type="ORF">HPP92_019396</name>
</gene>
<accession>A0A835UKP9</accession>
<protein>
    <submittedName>
        <fullName evidence="2">Uncharacterized protein</fullName>
    </submittedName>
</protein>
<feature type="region of interest" description="Disordered" evidence="1">
    <location>
        <begin position="128"/>
        <end position="149"/>
    </location>
</feature>
<evidence type="ECO:0000256" key="1">
    <source>
        <dbReference type="SAM" id="MobiDB-lite"/>
    </source>
</evidence>
<dbReference type="Proteomes" id="UP000639772">
    <property type="component" value="Chromosome 10"/>
</dbReference>
<organism evidence="2 3">
    <name type="scientific">Vanilla planifolia</name>
    <name type="common">Vanilla</name>
    <dbReference type="NCBI Taxonomy" id="51239"/>
    <lineage>
        <taxon>Eukaryota</taxon>
        <taxon>Viridiplantae</taxon>
        <taxon>Streptophyta</taxon>
        <taxon>Embryophyta</taxon>
        <taxon>Tracheophyta</taxon>
        <taxon>Spermatophyta</taxon>
        <taxon>Magnoliopsida</taxon>
        <taxon>Liliopsida</taxon>
        <taxon>Asparagales</taxon>
        <taxon>Orchidaceae</taxon>
        <taxon>Vanilloideae</taxon>
        <taxon>Vanilleae</taxon>
        <taxon>Vanilla</taxon>
    </lineage>
</organism>
<comment type="caution">
    <text evidence="2">The sequence shown here is derived from an EMBL/GenBank/DDBJ whole genome shotgun (WGS) entry which is preliminary data.</text>
</comment>
<dbReference type="AlphaFoldDB" id="A0A835UKP9"/>
<dbReference type="EMBL" id="JADCNM010000010">
    <property type="protein sequence ID" value="KAG0465232.1"/>
    <property type="molecule type" value="Genomic_DNA"/>
</dbReference>
<evidence type="ECO:0000313" key="3">
    <source>
        <dbReference type="Proteomes" id="UP000639772"/>
    </source>
</evidence>
<feature type="region of interest" description="Disordered" evidence="1">
    <location>
        <begin position="1"/>
        <end position="34"/>
    </location>
</feature>
<feature type="compositionally biased region" description="Polar residues" evidence="1">
    <location>
        <begin position="140"/>
        <end position="149"/>
    </location>
</feature>
<evidence type="ECO:0000313" key="2">
    <source>
        <dbReference type="EMBL" id="KAG0465232.1"/>
    </source>
</evidence>
<proteinExistence type="predicted"/>
<sequence>MSEDAIVSDRGGACGKGDDEGDQSPRCPPALQLEEPPLARRVRLRRLVQLRLQPSCSGAVDAPLLVLADGDGVRDHSSDLLRHNGKLDRVSHQCTLHRIPHQEGEKRASASRITSSSGSRFWTGCWGRTGKPSGLPSTAPFFSSALSSS</sequence>